<organism evidence="2">
    <name type="scientific">uncultured bacterium</name>
    <name type="common">gcode 4</name>
    <dbReference type="NCBI Taxonomy" id="1234023"/>
    <lineage>
        <taxon>Bacteria</taxon>
        <taxon>environmental samples</taxon>
    </lineage>
</organism>
<dbReference type="EMBL" id="AMFJ01000649">
    <property type="protein sequence ID" value="EKE26873.1"/>
    <property type="molecule type" value="Genomic_DNA"/>
</dbReference>
<reference evidence="2" key="1">
    <citation type="journal article" date="2012" name="Science">
        <title>Fermentation, hydrogen, and sulfur metabolism in multiple uncultivated bacterial phyla.</title>
        <authorList>
            <person name="Wrighton K.C."/>
            <person name="Thomas B.C."/>
            <person name="Sharon I."/>
            <person name="Miller C.S."/>
            <person name="Castelle C.J."/>
            <person name="VerBerkmoes N.C."/>
            <person name="Wilkins M.J."/>
            <person name="Hettich R.L."/>
            <person name="Lipton M.S."/>
            <person name="Williams K.H."/>
            <person name="Long P.E."/>
            <person name="Banfield J.F."/>
        </authorList>
    </citation>
    <scope>NUCLEOTIDE SEQUENCE [LARGE SCALE GENOMIC DNA]</scope>
</reference>
<accession>K2FV83</accession>
<proteinExistence type="predicted"/>
<evidence type="ECO:0000256" key="1">
    <source>
        <dbReference type="SAM" id="Phobius"/>
    </source>
</evidence>
<comment type="caution">
    <text evidence="2">The sequence shown here is derived from an EMBL/GenBank/DDBJ whole genome shotgun (WGS) entry which is preliminary data.</text>
</comment>
<feature type="transmembrane region" description="Helical" evidence="1">
    <location>
        <begin position="266"/>
        <end position="288"/>
    </location>
</feature>
<gene>
    <name evidence="2" type="ORF">ACD_4C00133G0001</name>
</gene>
<keyword evidence="1" id="KW-0812">Transmembrane</keyword>
<dbReference type="AlphaFoldDB" id="K2FV83"/>
<name>K2FV83_9BACT</name>
<keyword evidence="1" id="KW-0472">Membrane</keyword>
<sequence length="292" mass="34410">MNALYEWIGFEKIVRIKNSLDWVDWKNPWSVTSRISSLMFQKNSNWTYSGIVGENLESLRSQWVDNEVITRVIDGDGSRNIKDYRNQILKGTPYKNPEAQKFMVELVKEWGLASNMVWIINEFWFWDYANSFENWDAFTVRQLLILKSITWWKTDLASMSKGTRAELYMALFGIIFEKNPISLTGKKIIEFANTPNNKYVEEIVEFIWTQVDRASYEWMLVSIWLTEDSLKLLNEVREKNPSIFYWAISFISLSFVAAYYVRVPMITATVAIAIIKGAAWMAWITYIWSKLR</sequence>
<evidence type="ECO:0000313" key="2">
    <source>
        <dbReference type="EMBL" id="EKE26873.1"/>
    </source>
</evidence>
<keyword evidence="1" id="KW-1133">Transmembrane helix</keyword>
<protein>
    <submittedName>
        <fullName evidence="2">Uncharacterized protein</fullName>
    </submittedName>
</protein>
<feature type="transmembrane region" description="Helical" evidence="1">
    <location>
        <begin position="243"/>
        <end position="260"/>
    </location>
</feature>